<dbReference type="Proteomes" id="UP000318394">
    <property type="component" value="Unassembled WGS sequence"/>
</dbReference>
<dbReference type="OrthoDB" id="5685464at2"/>
<keyword evidence="3" id="KW-0812">Transmembrane</keyword>
<keyword evidence="1" id="KW-0175">Coiled coil</keyword>
<keyword evidence="3" id="KW-0472">Membrane</keyword>
<reference evidence="8 9" key="2">
    <citation type="journal article" date="2019" name="Vet. Microbiol.">
        <title>Genetic characterization of susceptible and multi-drug resistant Mannheimia haemolytica isolated from high-risk stocker calves prior to and after antimicrobial metaphylaxis.</title>
        <authorList>
            <person name="Snyder E.R."/>
            <person name="Alvarez-Narvaez S."/>
            <person name="Credille B.C."/>
        </authorList>
    </citation>
    <scope>NUCLEOTIDE SEQUENCE [LARGE SCALE GENOMIC DNA]</scope>
    <source>
        <strain evidence="6 8">UGA-R5-128-1</strain>
        <strain evidence="5 9">UGA-R7-163-1</strain>
    </source>
</reference>
<feature type="transmembrane region" description="Helical" evidence="3">
    <location>
        <begin position="6"/>
        <end position="22"/>
    </location>
</feature>
<evidence type="ECO:0000313" key="5">
    <source>
        <dbReference type="EMBL" id="TRB37378.1"/>
    </source>
</evidence>
<dbReference type="KEGG" id="mhaq:WC39_10860"/>
<dbReference type="KEGG" id="mhay:VK67_10865"/>
<evidence type="ECO:0000313" key="7">
    <source>
        <dbReference type="Proteomes" id="UP000254031"/>
    </source>
</evidence>
<accession>A0A249A1W7</accession>
<dbReference type="Pfam" id="PF10883">
    <property type="entry name" value="DUF2681"/>
    <property type="match status" value="1"/>
</dbReference>
<evidence type="ECO:0000313" key="9">
    <source>
        <dbReference type="Proteomes" id="UP000318394"/>
    </source>
</evidence>
<evidence type="ECO:0000313" key="8">
    <source>
        <dbReference type="Proteomes" id="UP000315164"/>
    </source>
</evidence>
<evidence type="ECO:0000256" key="2">
    <source>
        <dbReference type="SAM" id="MobiDB-lite"/>
    </source>
</evidence>
<evidence type="ECO:0000256" key="1">
    <source>
        <dbReference type="SAM" id="Coils"/>
    </source>
</evidence>
<keyword evidence="3" id="KW-1133">Transmembrane helix</keyword>
<proteinExistence type="predicted"/>
<reference evidence="4 7" key="1">
    <citation type="submission" date="2018-06" db="EMBL/GenBank/DDBJ databases">
        <authorList>
            <consortium name="Pathogen Informatics"/>
            <person name="Doyle S."/>
        </authorList>
    </citation>
    <scope>NUCLEOTIDE SEQUENCE [LARGE SCALE GENOMIC DNA]</scope>
    <source>
        <strain evidence="4 7">NCTC9380</strain>
    </source>
</reference>
<sequence length="115" mass="13051">MLMQQILGVIGVIAAILSYALFKSWQLKRERKKNAILQAEKQQQAVEIEQKKAEVKYVYISKKNNEKVTRSSASDIDDKLQQHGYFRDNNRLHGVQSDLSEPCGYAGNETSDSCS</sequence>
<evidence type="ECO:0000256" key="3">
    <source>
        <dbReference type="SAM" id="Phobius"/>
    </source>
</evidence>
<dbReference type="InterPro" id="IPR020274">
    <property type="entry name" value="Uncharacterised_HI1496"/>
</dbReference>
<name>A0A249A1W7_MANHA</name>
<dbReference type="EMBL" id="VAJI01000013">
    <property type="protein sequence ID" value="TRB37378.1"/>
    <property type="molecule type" value="Genomic_DNA"/>
</dbReference>
<dbReference type="RefSeq" id="WP_015484419.1">
    <property type="nucleotide sequence ID" value="NZ_CP011098.1"/>
</dbReference>
<organism evidence="6 8">
    <name type="scientific">Mannheimia haemolytica</name>
    <name type="common">Pasteurella haemolytica</name>
    <dbReference type="NCBI Taxonomy" id="75985"/>
    <lineage>
        <taxon>Bacteria</taxon>
        <taxon>Pseudomonadati</taxon>
        <taxon>Pseudomonadota</taxon>
        <taxon>Gammaproteobacteria</taxon>
        <taxon>Pasteurellales</taxon>
        <taxon>Pasteurellaceae</taxon>
        <taxon>Mannheimia</taxon>
    </lineage>
</organism>
<dbReference type="EMBL" id="VAJB01000010">
    <property type="protein sequence ID" value="TRB74757.1"/>
    <property type="molecule type" value="Genomic_DNA"/>
</dbReference>
<feature type="coiled-coil region" evidence="1">
    <location>
        <begin position="27"/>
        <end position="56"/>
    </location>
</feature>
<dbReference type="Proteomes" id="UP000254031">
    <property type="component" value="Unassembled WGS sequence"/>
</dbReference>
<dbReference type="AlphaFoldDB" id="A0A249A1W7"/>
<evidence type="ECO:0000313" key="6">
    <source>
        <dbReference type="EMBL" id="TRB74757.1"/>
    </source>
</evidence>
<gene>
    <name evidence="6" type="ORF">FEA53_06535</name>
    <name evidence="5" type="ORF">FEB89_07680</name>
    <name evidence="4" type="ORF">NCTC9380_02594</name>
</gene>
<keyword evidence="9" id="KW-1185">Reference proteome</keyword>
<protein>
    <submittedName>
        <fullName evidence="6">DUF2681 domain-containing protein</fullName>
    </submittedName>
    <submittedName>
        <fullName evidence="4">Protein of uncharacterized function (DUF2681)</fullName>
    </submittedName>
</protein>
<evidence type="ECO:0000313" key="4">
    <source>
        <dbReference type="EMBL" id="STY67243.1"/>
    </source>
</evidence>
<dbReference type="Proteomes" id="UP000315164">
    <property type="component" value="Unassembled WGS sequence"/>
</dbReference>
<dbReference type="GeneID" id="67369877"/>
<dbReference type="EMBL" id="UGPL01000006">
    <property type="protein sequence ID" value="STY67243.1"/>
    <property type="molecule type" value="Genomic_DNA"/>
</dbReference>
<feature type="region of interest" description="Disordered" evidence="2">
    <location>
        <begin position="96"/>
        <end position="115"/>
    </location>
</feature>